<dbReference type="EMBL" id="LN831302">
    <property type="protein sequence ID" value="CQH57593.1"/>
    <property type="molecule type" value="Genomic_DNA"/>
</dbReference>
<reference evidence="2" key="1">
    <citation type="journal article" date="2016" name="Environ. Microbiol.">
        <title>The complete genome of a viable archaeum isolated from 123-million-year-old rock salt.</title>
        <authorList>
            <person name="Jaakkola S.T."/>
            <person name="Pfeiffer F."/>
            <person name="Ravantti J.J."/>
            <person name="Guo Q."/>
            <person name="Liu Y."/>
            <person name="Chen X."/>
            <person name="Ma H."/>
            <person name="Yang C."/>
            <person name="Oksanen H.M."/>
            <person name="Bamford D.H."/>
        </authorList>
    </citation>
    <scope>NUCLEOTIDE SEQUENCE</scope>
    <source>
        <strain evidence="2">JI20-1</strain>
    </source>
</reference>
<organism evidence="1 2">
    <name type="scientific">Halobacterium hubeiense</name>
    <dbReference type="NCBI Taxonomy" id="1407499"/>
    <lineage>
        <taxon>Archaea</taxon>
        <taxon>Methanobacteriati</taxon>
        <taxon>Methanobacteriota</taxon>
        <taxon>Stenosarchaea group</taxon>
        <taxon>Halobacteria</taxon>
        <taxon>Halobacteriales</taxon>
        <taxon>Halobacteriaceae</taxon>
        <taxon>Halobacterium</taxon>
    </lineage>
</organism>
<dbReference type="OrthoDB" id="202815at2157"/>
<dbReference type="AlphaFoldDB" id="A0A0U5H4L9"/>
<gene>
    <name evidence="1" type="ORF">HHUB_2566</name>
</gene>
<dbReference type="PROSITE" id="PS51257">
    <property type="entry name" value="PROKAR_LIPOPROTEIN"/>
    <property type="match status" value="1"/>
</dbReference>
<name>A0A0U5H4L9_9EURY</name>
<protein>
    <submittedName>
        <fullName evidence="1">Uncharacterized protein</fullName>
    </submittedName>
</protein>
<proteinExistence type="predicted"/>
<sequence>MNRRALLASLGVIGFSGLAGCAVFQSGDVPAGSLQFENRDDLPHVVGISVVDVGTDGGADADGYSVSGDVTVRPQQRELTASSSVAPGETQTFRNIFSESVYYLVEFTIDGDVPENAGRVPFNPSTRKYDNFLRGVVSASGELSWTISTTDNAGRFEQ</sequence>
<evidence type="ECO:0000313" key="2">
    <source>
        <dbReference type="Proteomes" id="UP000066737"/>
    </source>
</evidence>
<dbReference type="GeneID" id="26659202"/>
<accession>A0A0U5H4L9</accession>
<keyword evidence="2" id="KW-1185">Reference proteome</keyword>
<dbReference type="Proteomes" id="UP000066737">
    <property type="component" value="Chromosome I"/>
</dbReference>
<dbReference type="KEGG" id="hhb:Hhub_2566"/>
<dbReference type="RefSeq" id="WP_059057001.1">
    <property type="nucleotide sequence ID" value="NZ_CEML01000001.1"/>
</dbReference>
<evidence type="ECO:0000313" key="1">
    <source>
        <dbReference type="EMBL" id="CQH57593.1"/>
    </source>
</evidence>